<feature type="transmembrane region" description="Helical" evidence="5">
    <location>
        <begin position="225"/>
        <end position="245"/>
    </location>
</feature>
<gene>
    <name evidence="7" type="ORF">AFUS01_LOCUS12794</name>
</gene>
<keyword evidence="4 5" id="KW-0472">Membrane</keyword>
<dbReference type="InterPro" id="IPR005828">
    <property type="entry name" value="MFS_sugar_transport-like"/>
</dbReference>
<dbReference type="AlphaFoldDB" id="A0A8J2JT08"/>
<keyword evidence="3 5" id="KW-1133">Transmembrane helix</keyword>
<comment type="subcellular location">
    <subcellularLocation>
        <location evidence="1">Membrane</location>
        <topology evidence="1">Multi-pass membrane protein</topology>
    </subcellularLocation>
</comment>
<dbReference type="InterPro" id="IPR020846">
    <property type="entry name" value="MFS_dom"/>
</dbReference>
<evidence type="ECO:0000256" key="5">
    <source>
        <dbReference type="SAM" id="Phobius"/>
    </source>
</evidence>
<dbReference type="Proteomes" id="UP000708208">
    <property type="component" value="Unassembled WGS sequence"/>
</dbReference>
<feature type="transmembrane region" description="Helical" evidence="5">
    <location>
        <begin position="317"/>
        <end position="337"/>
    </location>
</feature>
<evidence type="ECO:0000256" key="3">
    <source>
        <dbReference type="ARBA" id="ARBA00022989"/>
    </source>
</evidence>
<evidence type="ECO:0000256" key="4">
    <source>
        <dbReference type="ARBA" id="ARBA00023136"/>
    </source>
</evidence>
<sequence length="352" mass="39573">MAIFGMLPALSWDPISYAVARFLAGVGQGGSFTVYLVHLMEFLTPSWRAVCGCVSFWPLGEMLLGLVAYLVPNWRFITIATAIPAYVVLLFLPYIVESPRWLLTRKRTKEAYEIFQKIARWNNKPPPQIVTIEALQATILKEEADVLKGIEGIKQVVKDRRLRVLLAILTWANATCSIVYYGVAFSAKNLSGSPYLNILYMGIMDVLIIPVSLFMNNRVGRKKSYIGCTSFSTLFLVAIIVMHFWNDWSETYPLVITGFALLARFGIVCCWTTLYCINMETFPTTLRSICMGWTVYAAYLAGIFAPQTIVLGNISPVLPYVLYACMTTATLGLSWFLRETKDEPLKDTLNSP</sequence>
<feature type="transmembrane region" description="Helical" evidence="5">
    <location>
        <begin position="49"/>
        <end position="70"/>
    </location>
</feature>
<dbReference type="EMBL" id="CAJVCH010101938">
    <property type="protein sequence ID" value="CAG7723726.1"/>
    <property type="molecule type" value="Genomic_DNA"/>
</dbReference>
<feature type="transmembrane region" description="Helical" evidence="5">
    <location>
        <begin position="195"/>
        <end position="213"/>
    </location>
</feature>
<evidence type="ECO:0000259" key="6">
    <source>
        <dbReference type="PROSITE" id="PS50850"/>
    </source>
</evidence>
<feature type="transmembrane region" description="Helical" evidence="5">
    <location>
        <begin position="76"/>
        <end position="96"/>
    </location>
</feature>
<dbReference type="GO" id="GO:0016020">
    <property type="term" value="C:membrane"/>
    <property type="evidence" value="ECO:0007669"/>
    <property type="project" value="UniProtKB-SubCell"/>
</dbReference>
<dbReference type="GO" id="GO:0022857">
    <property type="term" value="F:transmembrane transporter activity"/>
    <property type="evidence" value="ECO:0007669"/>
    <property type="project" value="InterPro"/>
</dbReference>
<dbReference type="Pfam" id="PF00083">
    <property type="entry name" value="Sugar_tr"/>
    <property type="match status" value="1"/>
</dbReference>
<comment type="caution">
    <text evidence="7">The sequence shown here is derived from an EMBL/GenBank/DDBJ whole genome shotgun (WGS) entry which is preliminary data.</text>
</comment>
<dbReference type="PANTHER" id="PTHR24064">
    <property type="entry name" value="SOLUTE CARRIER FAMILY 22 MEMBER"/>
    <property type="match status" value="1"/>
</dbReference>
<feature type="transmembrane region" description="Helical" evidence="5">
    <location>
        <begin position="15"/>
        <end position="37"/>
    </location>
</feature>
<organism evidence="7 8">
    <name type="scientific">Allacma fusca</name>
    <dbReference type="NCBI Taxonomy" id="39272"/>
    <lineage>
        <taxon>Eukaryota</taxon>
        <taxon>Metazoa</taxon>
        <taxon>Ecdysozoa</taxon>
        <taxon>Arthropoda</taxon>
        <taxon>Hexapoda</taxon>
        <taxon>Collembola</taxon>
        <taxon>Symphypleona</taxon>
        <taxon>Sminthuridae</taxon>
        <taxon>Allacma</taxon>
    </lineage>
</organism>
<dbReference type="OrthoDB" id="2261376at2759"/>
<reference evidence="7" key="1">
    <citation type="submission" date="2021-06" db="EMBL/GenBank/DDBJ databases">
        <authorList>
            <person name="Hodson N. C."/>
            <person name="Mongue J. A."/>
            <person name="Jaron S. K."/>
        </authorList>
    </citation>
    <scope>NUCLEOTIDE SEQUENCE</scope>
</reference>
<feature type="domain" description="Major facilitator superfamily (MFS) profile" evidence="6">
    <location>
        <begin position="1"/>
        <end position="342"/>
    </location>
</feature>
<protein>
    <recommendedName>
        <fullName evidence="6">Major facilitator superfamily (MFS) profile domain-containing protein</fullName>
    </recommendedName>
</protein>
<name>A0A8J2JT08_9HEXA</name>
<feature type="transmembrane region" description="Helical" evidence="5">
    <location>
        <begin position="251"/>
        <end position="277"/>
    </location>
</feature>
<dbReference type="PROSITE" id="PS50850">
    <property type="entry name" value="MFS"/>
    <property type="match status" value="1"/>
</dbReference>
<evidence type="ECO:0000313" key="7">
    <source>
        <dbReference type="EMBL" id="CAG7723726.1"/>
    </source>
</evidence>
<keyword evidence="8" id="KW-1185">Reference proteome</keyword>
<evidence type="ECO:0000256" key="1">
    <source>
        <dbReference type="ARBA" id="ARBA00004141"/>
    </source>
</evidence>
<evidence type="ECO:0000256" key="2">
    <source>
        <dbReference type="ARBA" id="ARBA00022692"/>
    </source>
</evidence>
<proteinExistence type="predicted"/>
<feature type="transmembrane region" description="Helical" evidence="5">
    <location>
        <begin position="289"/>
        <end position="311"/>
    </location>
</feature>
<keyword evidence="2 5" id="KW-0812">Transmembrane</keyword>
<accession>A0A8J2JT08</accession>
<feature type="transmembrane region" description="Helical" evidence="5">
    <location>
        <begin position="164"/>
        <end position="183"/>
    </location>
</feature>
<evidence type="ECO:0000313" key="8">
    <source>
        <dbReference type="Proteomes" id="UP000708208"/>
    </source>
</evidence>